<evidence type="ECO:0008006" key="4">
    <source>
        <dbReference type="Google" id="ProtNLM"/>
    </source>
</evidence>
<dbReference type="AlphaFoldDB" id="A0A848HKJ6"/>
<name>A0A848HKJ6_9BURK</name>
<gene>
    <name evidence="2" type="ORF">HHL21_15195</name>
</gene>
<keyword evidence="3" id="KW-1185">Reference proteome</keyword>
<sequence length="318" mass="35278">MMRRASLAALAAAAWLAAAASAAAVHAPKDEHQFGVIGHSFEKGGDEERLKQSIDESSESALAFVVLTGLKAASEPCSDMLYMERRKLIANARRPMIVMPSATDWSGCKNSNGRTAAIERLNRVRELYYAEPESLGRRKIEVTRQSANAKFRSYAENMYWVDGNVLYATLNVPANNNHYLPEAGRNSEFEDRLVANRYWLNRVFALARAKKHDAVVLFSEGEIKPLVQEKGLRALLGRNRRPQDGFDAPRRQVAQLARQFPGKVLLVDTAPPPGSKARPVIEWQDNVGHVSAGSRALEVHVAKDEEVVFTLKKADAED</sequence>
<feature type="signal peptide" evidence="1">
    <location>
        <begin position="1"/>
        <end position="22"/>
    </location>
</feature>
<dbReference type="Proteomes" id="UP000583752">
    <property type="component" value="Unassembled WGS sequence"/>
</dbReference>
<feature type="chain" id="PRO_5032496828" description="Transmembrane protein" evidence="1">
    <location>
        <begin position="23"/>
        <end position="318"/>
    </location>
</feature>
<dbReference type="EMBL" id="JABBGG010000008">
    <property type="protein sequence ID" value="NML62396.1"/>
    <property type="molecule type" value="Genomic_DNA"/>
</dbReference>
<proteinExistence type="predicted"/>
<evidence type="ECO:0000313" key="3">
    <source>
        <dbReference type="Proteomes" id="UP000583752"/>
    </source>
</evidence>
<evidence type="ECO:0000313" key="2">
    <source>
        <dbReference type="EMBL" id="NML62396.1"/>
    </source>
</evidence>
<organism evidence="2 3">
    <name type="scientific">Massilia polaris</name>
    <dbReference type="NCBI Taxonomy" id="2728846"/>
    <lineage>
        <taxon>Bacteria</taxon>
        <taxon>Pseudomonadati</taxon>
        <taxon>Pseudomonadota</taxon>
        <taxon>Betaproteobacteria</taxon>
        <taxon>Burkholderiales</taxon>
        <taxon>Oxalobacteraceae</taxon>
        <taxon>Telluria group</taxon>
        <taxon>Massilia</taxon>
    </lineage>
</organism>
<dbReference type="RefSeq" id="WP_169467337.1">
    <property type="nucleotide sequence ID" value="NZ_JABBGG010000008.1"/>
</dbReference>
<keyword evidence="1" id="KW-0732">Signal</keyword>
<comment type="caution">
    <text evidence="2">The sequence shown here is derived from an EMBL/GenBank/DDBJ whole genome shotgun (WGS) entry which is preliminary data.</text>
</comment>
<evidence type="ECO:0000256" key="1">
    <source>
        <dbReference type="SAM" id="SignalP"/>
    </source>
</evidence>
<protein>
    <recommendedName>
        <fullName evidence="4">Transmembrane protein</fullName>
    </recommendedName>
</protein>
<reference evidence="2 3" key="1">
    <citation type="submission" date="2020-04" db="EMBL/GenBank/DDBJ databases">
        <title>Massilia sp. RP-1-19 isolated from soil.</title>
        <authorList>
            <person name="Dahal R.H."/>
        </authorList>
    </citation>
    <scope>NUCLEOTIDE SEQUENCE [LARGE SCALE GENOMIC DNA]</scope>
    <source>
        <strain evidence="2 3">RP-1-19</strain>
    </source>
</reference>
<accession>A0A848HKJ6</accession>